<dbReference type="AlphaFoldDB" id="A0AB34KH79"/>
<reference evidence="2 3" key="1">
    <citation type="journal article" date="2020" name="Microbiol. Resour. Announc.">
        <title>Draft Genome Sequence of a Cladosporium Species Isolated from the Mesophotic Ascidian Didemnum maculosum.</title>
        <authorList>
            <person name="Gioti A."/>
            <person name="Siaperas R."/>
            <person name="Nikolaivits E."/>
            <person name="Le Goff G."/>
            <person name="Ouazzani J."/>
            <person name="Kotoulas G."/>
            <person name="Topakas E."/>
        </authorList>
    </citation>
    <scope>NUCLEOTIDE SEQUENCE [LARGE SCALE GENOMIC DNA]</scope>
    <source>
        <strain evidence="2 3">TM138-S3</strain>
    </source>
</reference>
<evidence type="ECO:0000313" key="3">
    <source>
        <dbReference type="Proteomes" id="UP000803884"/>
    </source>
</evidence>
<sequence length="791" mass="87736">MAEKWKPSSRNRGKAWKPFNFGTEPSSARQSQAEDGPVAESRVNIFRAQSQASSNSRPVSRVSSHNPESTASEAEGRDSSFLESDDFQLFTGRKKHRATAPAYEEKSNTQHATVEATFSKREITDVFGNELPGPGFMDANPGNANGQLQFIQHPNGDVSAHQWSTSRYGWENIGQFSNIRKKIEGQLAACRLKGETAGQALQQNTMAYFRAIAKQREADVMGFPFGVKEISACLPDKRPPSTAPTGPRRITSKVEMPERPSTMKPRQEPQMPHAATGNAPKVAAVPPTQAFNSFPQVQNQQPQPSQRFNPALNFIPAPRERQQEDPFVGAPYYGNYGGVNYNIPQMPQIQPYYPVWPQQMNYYQAPSHGMQIPGYVGGRDFAPTTFASPPDQNTLADQVARLRIQQDYAQQGYQNLSQGHSARLAEPPVSRGLAQPVTAISEMASPTEAIAPFAQSKPPSPLETRTAMREHVIKMGEQAKERTKSQANIRTVLYDPFQDRAAKETTAQEPVAPEPVKHEVVPTPDASGHTPTNFGFPLFGSNAVPGLGGFNLTGESPFPTTLAPSVTLPSNSSYTDQDNDLRQSSPDRDWQHSRADKHDNSSNTTNNTRLQQWDSKELDEWLWSSKKFARQESFHRKIMARNDITSPKRPTQASAQQPAKPTTSTHHQIAPSSSHSKLQPVNSPTPQSNILTNRLLVPVLENLASYTQGPVEKRRDYFCQWTKAPEWAIDRGLNGNDSFFDSEWGTPPARLGRDPRYQPLPRGVEMRFGAMEAVGTPHRGVAMPFGRVGRY</sequence>
<feature type="compositionally biased region" description="Low complexity" evidence="1">
    <location>
        <begin position="53"/>
        <end position="67"/>
    </location>
</feature>
<protein>
    <submittedName>
        <fullName evidence="2">Uncharacterized protein</fullName>
    </submittedName>
</protein>
<feature type="compositionally biased region" description="Polar residues" evidence="1">
    <location>
        <begin position="23"/>
        <end position="33"/>
    </location>
</feature>
<feature type="region of interest" description="Disordered" evidence="1">
    <location>
        <begin position="236"/>
        <end position="276"/>
    </location>
</feature>
<feature type="region of interest" description="Disordered" evidence="1">
    <location>
        <begin position="640"/>
        <end position="689"/>
    </location>
</feature>
<keyword evidence="3" id="KW-1185">Reference proteome</keyword>
<evidence type="ECO:0000313" key="2">
    <source>
        <dbReference type="EMBL" id="KAL1583326.1"/>
    </source>
</evidence>
<dbReference type="EMBL" id="JAAQHG020000036">
    <property type="protein sequence ID" value="KAL1583326.1"/>
    <property type="molecule type" value="Genomic_DNA"/>
</dbReference>
<dbReference type="GeneID" id="96009486"/>
<comment type="caution">
    <text evidence="2">The sequence shown here is derived from an EMBL/GenBank/DDBJ whole genome shotgun (WGS) entry which is preliminary data.</text>
</comment>
<name>A0AB34KH79_9PEZI</name>
<feature type="compositionally biased region" description="Basic and acidic residues" evidence="1">
    <location>
        <begin position="579"/>
        <end position="600"/>
    </location>
</feature>
<feature type="compositionally biased region" description="Polar residues" evidence="1">
    <location>
        <begin position="643"/>
        <end position="689"/>
    </location>
</feature>
<proteinExistence type="predicted"/>
<dbReference type="RefSeq" id="XP_069226433.1">
    <property type="nucleotide sequence ID" value="XM_069376648.1"/>
</dbReference>
<accession>A0AB34KH79</accession>
<feature type="region of interest" description="Disordered" evidence="1">
    <location>
        <begin position="561"/>
        <end position="611"/>
    </location>
</feature>
<feature type="compositionally biased region" description="Polar residues" evidence="1">
    <location>
        <begin position="601"/>
        <end position="611"/>
    </location>
</feature>
<feature type="region of interest" description="Disordered" evidence="1">
    <location>
        <begin position="1"/>
        <end position="83"/>
    </location>
</feature>
<dbReference type="Proteomes" id="UP000803884">
    <property type="component" value="Unassembled WGS sequence"/>
</dbReference>
<feature type="compositionally biased region" description="Polar residues" evidence="1">
    <location>
        <begin position="561"/>
        <end position="576"/>
    </location>
</feature>
<gene>
    <name evidence="2" type="ORF">WHR41_08044</name>
</gene>
<evidence type="ECO:0000256" key="1">
    <source>
        <dbReference type="SAM" id="MobiDB-lite"/>
    </source>
</evidence>
<organism evidence="2 3">
    <name type="scientific">Cladosporium halotolerans</name>
    <dbReference type="NCBI Taxonomy" id="1052096"/>
    <lineage>
        <taxon>Eukaryota</taxon>
        <taxon>Fungi</taxon>
        <taxon>Dikarya</taxon>
        <taxon>Ascomycota</taxon>
        <taxon>Pezizomycotina</taxon>
        <taxon>Dothideomycetes</taxon>
        <taxon>Dothideomycetidae</taxon>
        <taxon>Cladosporiales</taxon>
        <taxon>Cladosporiaceae</taxon>
        <taxon>Cladosporium</taxon>
    </lineage>
</organism>